<organism evidence="1">
    <name type="scientific">Anguilla anguilla</name>
    <name type="common">European freshwater eel</name>
    <name type="synonym">Muraena anguilla</name>
    <dbReference type="NCBI Taxonomy" id="7936"/>
    <lineage>
        <taxon>Eukaryota</taxon>
        <taxon>Metazoa</taxon>
        <taxon>Chordata</taxon>
        <taxon>Craniata</taxon>
        <taxon>Vertebrata</taxon>
        <taxon>Euteleostomi</taxon>
        <taxon>Actinopterygii</taxon>
        <taxon>Neopterygii</taxon>
        <taxon>Teleostei</taxon>
        <taxon>Anguilliformes</taxon>
        <taxon>Anguillidae</taxon>
        <taxon>Anguilla</taxon>
    </lineage>
</organism>
<name>A0A0E9SMF3_ANGAN</name>
<dbReference type="EMBL" id="GBXM01066081">
    <property type="protein sequence ID" value="JAH42496.1"/>
    <property type="molecule type" value="Transcribed_RNA"/>
</dbReference>
<evidence type="ECO:0000313" key="1">
    <source>
        <dbReference type="EMBL" id="JAH42496.1"/>
    </source>
</evidence>
<accession>A0A0E9SMF3</accession>
<sequence>MFVEKQFTAVRRGREAEFKRCQWL</sequence>
<protein>
    <submittedName>
        <fullName evidence="1">Uncharacterized protein</fullName>
    </submittedName>
</protein>
<reference evidence="1" key="1">
    <citation type="submission" date="2014-11" db="EMBL/GenBank/DDBJ databases">
        <authorList>
            <person name="Amaro Gonzalez C."/>
        </authorList>
    </citation>
    <scope>NUCLEOTIDE SEQUENCE</scope>
</reference>
<proteinExistence type="predicted"/>
<reference evidence="1" key="2">
    <citation type="journal article" date="2015" name="Fish Shellfish Immunol.">
        <title>Early steps in the European eel (Anguilla anguilla)-Vibrio vulnificus interaction in the gills: Role of the RtxA13 toxin.</title>
        <authorList>
            <person name="Callol A."/>
            <person name="Pajuelo D."/>
            <person name="Ebbesson L."/>
            <person name="Teles M."/>
            <person name="MacKenzie S."/>
            <person name="Amaro C."/>
        </authorList>
    </citation>
    <scope>NUCLEOTIDE SEQUENCE</scope>
</reference>
<dbReference type="AlphaFoldDB" id="A0A0E9SMF3"/>